<dbReference type="OrthoDB" id="2190800at2759"/>
<evidence type="ECO:0000313" key="1">
    <source>
        <dbReference type="EMBL" id="KKO75638.1"/>
    </source>
</evidence>
<gene>
    <name evidence="1" type="ORF">AAJ76_150003042</name>
</gene>
<keyword evidence="1" id="KW-0418">Kinase</keyword>
<protein>
    <submittedName>
        <fullName evidence="1">Kinase complex protein</fullName>
    </submittedName>
</protein>
<accession>A0A0F9WRX3</accession>
<keyword evidence="1" id="KW-0808">Transferase</keyword>
<dbReference type="GO" id="GO:0016301">
    <property type="term" value="F:kinase activity"/>
    <property type="evidence" value="ECO:0007669"/>
    <property type="project" value="UniProtKB-KW"/>
</dbReference>
<dbReference type="RefSeq" id="XP_024331380.1">
    <property type="nucleotide sequence ID" value="XM_024474091.1"/>
</dbReference>
<dbReference type="VEuPathDB" id="MicrosporidiaDB:G9O61_00g012670"/>
<evidence type="ECO:0000313" key="2">
    <source>
        <dbReference type="Proteomes" id="UP000034350"/>
    </source>
</evidence>
<keyword evidence="2" id="KW-1185">Reference proteome</keyword>
<name>A0A0F9WRX3_9MICR</name>
<comment type="caution">
    <text evidence="1">The sequence shown here is derived from an EMBL/GenBank/DDBJ whole genome shotgun (WGS) entry which is preliminary data.</text>
</comment>
<dbReference type="AlphaFoldDB" id="A0A0F9WRX3"/>
<organism evidence="1 2">
    <name type="scientific">Vairimorpha ceranae</name>
    <dbReference type="NCBI Taxonomy" id="40302"/>
    <lineage>
        <taxon>Eukaryota</taxon>
        <taxon>Fungi</taxon>
        <taxon>Fungi incertae sedis</taxon>
        <taxon>Microsporidia</taxon>
        <taxon>Nosematidae</taxon>
        <taxon>Vairimorpha</taxon>
    </lineage>
</organism>
<dbReference type="VEuPathDB" id="MicrosporidiaDB:AAJ76_150003042"/>
<dbReference type="GeneID" id="36318998"/>
<proteinExistence type="predicted"/>
<dbReference type="Proteomes" id="UP000034350">
    <property type="component" value="Unassembled WGS sequence"/>
</dbReference>
<dbReference type="VEuPathDB" id="MicrosporidiaDB:NCER_100469"/>
<dbReference type="EMBL" id="JPQZ01000015">
    <property type="protein sequence ID" value="KKO75638.1"/>
    <property type="molecule type" value="Genomic_DNA"/>
</dbReference>
<reference evidence="1 2" key="1">
    <citation type="journal article" date="2015" name="Environ. Microbiol.">
        <title>Genome analyses suggest the presence of polyploidy and recent human-driven expansions in eight global populations of the honeybee pathogen Nosema ceranae.</title>
        <authorList>
            <person name="Pelin A."/>
            <person name="Selman M."/>
            <person name="Aris-Brosou S."/>
            <person name="Farinelli L."/>
            <person name="Corradi N."/>
        </authorList>
    </citation>
    <scope>NUCLEOTIDE SEQUENCE [LARGE SCALE GENOMIC DNA]</scope>
    <source>
        <strain evidence="1 2">PA08 1199</strain>
    </source>
</reference>
<sequence>MENFYLVNYQSKLVKYPFLYSNGSILTRKDKKLFIDDIYVSDDTFSTISFFINFEHEFLIVENLHNLFLINKHTLNITDLGTFKDEIKTIANNLKFTLVVTCKSLLLFSNEYFDVIGEIDNPGDVLKVEFSTDNTFVLIFDDKIVFYNVEMTLLSKYNIVCLSACYIERYNYWCVVSHHKITFIEENGCVYNKISLKESFSIEKCYSKDFLLLLACKDSVIILQLVDGNWRTKHICKIRGRFISYYNDIIISETDDSLFYYFINREYTRIGNLFLVIDYNSILVYNFDKNKLACHDFLINFKKPIQRIMIDREEIGILFDNEMFIFSIDFNLLEKKQNMNKFYNGICMFNKQVICSEEDINMHNIDGKILRVSKNGEIYMFEDNNKKTVLFTYSSISKEYFLMYVNNELYFLSDNTLYTSTHKISSVFSFFVSDILVYSKEDKIFIDDTYIVTDTNFKILGTTDLEIFGISRFNSIDTYYNRNFIKKQISKYFLAEEYTKSIDMMLKHNIKIELININTQKIKELENKYLFFIIDEITKDYKLVLDSEFIFMIQNMTLCTDLSAIKCINEKSNSAFIFKDTWISTQNLFEHKIENCFNKKLVSFVKGSSVKIECKKTELIQEFLNIFGSDIREYIFIKCGRIDLAILYSKNLDLCIKMCKNYFSKEEIKIGLILCYKHKKDLNLVKNVCKLINEDVYLINDIENDFYKILEIYKLYDELIYYFIEQNMYNDLCRVVKKYNLYKKLLIYIIILENPAPFNLLELYISGSSINDNIWILQYLKYEKRLLDLYLDNDMYKEIFLNESADKYKQILINNLKNKNKFYELGIIYEQYIKDYEQSLSYFVQSGSIADIYRLYKISSIKPDLFNVSIKQYTLIDKILKKLIKYKNRLKCIQNDLEDDDFSVTSICQTNRGIPGNLYEYEFYLEKINGLLAQIVKWIKECQMILEIYYNADLKLKIEEVKQEIIGIEDFFNVSYERSKDKIECLNFYDTIN</sequence>